<feature type="chain" id="PRO_5034844699" evidence="12">
    <location>
        <begin position="22"/>
        <end position="164"/>
    </location>
</feature>
<dbReference type="RefSeq" id="XP_008778065.3">
    <property type="nucleotide sequence ID" value="XM_008779843.3"/>
</dbReference>
<accession>A0A8B7BJ00</accession>
<evidence type="ECO:0000256" key="7">
    <source>
        <dbReference type="ARBA" id="ARBA00022989"/>
    </source>
</evidence>
<dbReference type="PANTHER" id="PTHR33021:SF408">
    <property type="entry name" value="PHYTOCYANIN DOMAIN-CONTAINING PROTEIN"/>
    <property type="match status" value="1"/>
</dbReference>
<keyword evidence="4" id="KW-0479">Metal-binding</keyword>
<dbReference type="Pfam" id="PF02298">
    <property type="entry name" value="Cu_bind_like"/>
    <property type="match status" value="1"/>
</dbReference>
<dbReference type="GO" id="GO:0046872">
    <property type="term" value="F:metal ion binding"/>
    <property type="evidence" value="ECO:0007669"/>
    <property type="project" value="UniProtKB-KW"/>
</dbReference>
<keyword evidence="11" id="KW-0325">Glycoprotein</keyword>
<keyword evidence="8" id="KW-0186">Copper</keyword>
<evidence type="ECO:0000313" key="15">
    <source>
        <dbReference type="RefSeq" id="XP_008778065.3"/>
    </source>
</evidence>
<keyword evidence="5 12" id="KW-0732">Signal</keyword>
<dbReference type="KEGG" id="pda:103697901"/>
<evidence type="ECO:0000256" key="6">
    <source>
        <dbReference type="ARBA" id="ARBA00022982"/>
    </source>
</evidence>
<dbReference type="GO" id="GO:0005886">
    <property type="term" value="C:plasma membrane"/>
    <property type="evidence" value="ECO:0007669"/>
    <property type="project" value="TreeGrafter"/>
</dbReference>
<feature type="domain" description="Phytocyanin" evidence="13">
    <location>
        <begin position="24"/>
        <end position="123"/>
    </location>
</feature>
<evidence type="ECO:0000256" key="12">
    <source>
        <dbReference type="SAM" id="SignalP"/>
    </source>
</evidence>
<reference evidence="15" key="1">
    <citation type="submission" date="2025-08" db="UniProtKB">
        <authorList>
            <consortium name="RefSeq"/>
        </authorList>
    </citation>
    <scope>IDENTIFICATION</scope>
    <source>
        <tissue evidence="15">Young leaves</tissue>
    </source>
</reference>
<keyword evidence="3" id="KW-0812">Transmembrane</keyword>
<proteinExistence type="predicted"/>
<dbReference type="GeneID" id="103697901"/>
<evidence type="ECO:0000256" key="8">
    <source>
        <dbReference type="ARBA" id="ARBA00023008"/>
    </source>
</evidence>
<dbReference type="GO" id="GO:0009055">
    <property type="term" value="F:electron transfer activity"/>
    <property type="evidence" value="ECO:0007669"/>
    <property type="project" value="InterPro"/>
</dbReference>
<dbReference type="FunFam" id="2.60.40.420:FF:000067">
    <property type="entry name" value="Cupredoxin superfamily protein"/>
    <property type="match status" value="1"/>
</dbReference>
<evidence type="ECO:0000256" key="1">
    <source>
        <dbReference type="ARBA" id="ARBA00004479"/>
    </source>
</evidence>
<sequence>MAFNLMLAFVAIIISALRTIAVPAEYVVGDEKGWAPGVNYMAWAEGKEFRVGDTLVFEYNLGDHNVIEVSREEFKACNVSRTRTALTSGHDAITLTAGGKKWYLCGKENHCNLGQKLVVTILPSITVQPAQSPNPSTPPASGLSKKISSRYKLLMVVVAAMIML</sequence>
<keyword evidence="7" id="KW-1133">Transmembrane helix</keyword>
<evidence type="ECO:0000256" key="2">
    <source>
        <dbReference type="ARBA" id="ARBA00022448"/>
    </source>
</evidence>
<keyword evidence="9" id="KW-0472">Membrane</keyword>
<dbReference type="CDD" id="cd04216">
    <property type="entry name" value="Phytocyanin"/>
    <property type="match status" value="1"/>
</dbReference>
<dbReference type="OrthoDB" id="784190at2759"/>
<keyword evidence="6" id="KW-0249">Electron transport</keyword>
<dbReference type="Proteomes" id="UP000228380">
    <property type="component" value="Unplaced"/>
</dbReference>
<protein>
    <submittedName>
        <fullName evidence="15">Mavicyanin-like</fullName>
    </submittedName>
</protein>
<keyword evidence="10" id="KW-1015">Disulfide bond</keyword>
<keyword evidence="2" id="KW-0813">Transport</keyword>
<evidence type="ECO:0000256" key="11">
    <source>
        <dbReference type="ARBA" id="ARBA00023180"/>
    </source>
</evidence>
<dbReference type="PROSITE" id="PS51485">
    <property type="entry name" value="PHYTOCYANIN"/>
    <property type="match status" value="1"/>
</dbReference>
<dbReference type="AlphaFoldDB" id="A0A8B7BJ00"/>
<evidence type="ECO:0000256" key="4">
    <source>
        <dbReference type="ARBA" id="ARBA00022723"/>
    </source>
</evidence>
<feature type="signal peptide" evidence="12">
    <location>
        <begin position="1"/>
        <end position="21"/>
    </location>
</feature>
<dbReference type="SUPFAM" id="SSF49503">
    <property type="entry name" value="Cupredoxins"/>
    <property type="match status" value="1"/>
</dbReference>
<dbReference type="Gene3D" id="2.60.40.420">
    <property type="entry name" value="Cupredoxins - blue copper proteins"/>
    <property type="match status" value="1"/>
</dbReference>
<dbReference type="InterPro" id="IPR008972">
    <property type="entry name" value="Cupredoxin"/>
</dbReference>
<dbReference type="GO" id="GO:0009610">
    <property type="term" value="P:response to symbiotic fungus"/>
    <property type="evidence" value="ECO:0007669"/>
    <property type="project" value="UniProtKB-ARBA"/>
</dbReference>
<evidence type="ECO:0000256" key="5">
    <source>
        <dbReference type="ARBA" id="ARBA00022729"/>
    </source>
</evidence>
<evidence type="ECO:0000313" key="14">
    <source>
        <dbReference type="Proteomes" id="UP000228380"/>
    </source>
</evidence>
<evidence type="ECO:0000256" key="3">
    <source>
        <dbReference type="ARBA" id="ARBA00022692"/>
    </source>
</evidence>
<comment type="subcellular location">
    <subcellularLocation>
        <location evidence="1">Membrane</location>
        <topology evidence="1">Single-pass type I membrane protein</topology>
    </subcellularLocation>
</comment>
<organism evidence="14 15">
    <name type="scientific">Phoenix dactylifera</name>
    <name type="common">Date palm</name>
    <dbReference type="NCBI Taxonomy" id="42345"/>
    <lineage>
        <taxon>Eukaryota</taxon>
        <taxon>Viridiplantae</taxon>
        <taxon>Streptophyta</taxon>
        <taxon>Embryophyta</taxon>
        <taxon>Tracheophyta</taxon>
        <taxon>Spermatophyta</taxon>
        <taxon>Magnoliopsida</taxon>
        <taxon>Liliopsida</taxon>
        <taxon>Arecaceae</taxon>
        <taxon>Coryphoideae</taxon>
        <taxon>Phoeniceae</taxon>
        <taxon>Phoenix</taxon>
    </lineage>
</organism>
<keyword evidence="14" id="KW-1185">Reference proteome</keyword>
<dbReference type="InterPro" id="IPR003245">
    <property type="entry name" value="Phytocyanin_dom"/>
</dbReference>
<evidence type="ECO:0000256" key="10">
    <source>
        <dbReference type="ARBA" id="ARBA00023157"/>
    </source>
</evidence>
<dbReference type="PANTHER" id="PTHR33021">
    <property type="entry name" value="BLUE COPPER PROTEIN"/>
    <property type="match status" value="1"/>
</dbReference>
<evidence type="ECO:0000256" key="9">
    <source>
        <dbReference type="ARBA" id="ARBA00023136"/>
    </source>
</evidence>
<dbReference type="InterPro" id="IPR039391">
    <property type="entry name" value="Phytocyanin-like"/>
</dbReference>
<evidence type="ECO:0000259" key="13">
    <source>
        <dbReference type="PROSITE" id="PS51485"/>
    </source>
</evidence>
<gene>
    <name evidence="15" type="primary">LOC103697901</name>
</gene>
<name>A0A8B7BJ00_PHODC</name>